<evidence type="ECO:0000313" key="4">
    <source>
        <dbReference type="EMBL" id="MBC8753476.1"/>
    </source>
</evidence>
<evidence type="ECO:0000259" key="3">
    <source>
        <dbReference type="PROSITE" id="PS51371"/>
    </source>
</evidence>
<dbReference type="InterPro" id="IPR000644">
    <property type="entry name" value="CBS_dom"/>
</dbReference>
<dbReference type="InterPro" id="IPR046342">
    <property type="entry name" value="CBS_dom_sf"/>
</dbReference>
<dbReference type="RefSeq" id="WP_187560508.1">
    <property type="nucleotide sequence ID" value="NZ_JACGWS010000001.1"/>
</dbReference>
<feature type="domain" description="CBS" evidence="3">
    <location>
        <begin position="76"/>
        <end position="132"/>
    </location>
</feature>
<evidence type="ECO:0000256" key="2">
    <source>
        <dbReference type="PROSITE-ProRule" id="PRU00703"/>
    </source>
</evidence>
<protein>
    <submittedName>
        <fullName evidence="4">CBS domain-containing protein</fullName>
    </submittedName>
</protein>
<evidence type="ECO:0000256" key="1">
    <source>
        <dbReference type="ARBA" id="ARBA00023122"/>
    </source>
</evidence>
<keyword evidence="1 2" id="KW-0129">CBS domain</keyword>
<dbReference type="EMBL" id="JACGWS010000001">
    <property type="protein sequence ID" value="MBC8753476.1"/>
    <property type="molecule type" value="Genomic_DNA"/>
</dbReference>
<organism evidence="4 5">
    <name type="scientific">Kordia aestuariivivens</name>
    <dbReference type="NCBI Taxonomy" id="2759037"/>
    <lineage>
        <taxon>Bacteria</taxon>
        <taxon>Pseudomonadati</taxon>
        <taxon>Bacteroidota</taxon>
        <taxon>Flavobacteriia</taxon>
        <taxon>Flavobacteriales</taxon>
        <taxon>Flavobacteriaceae</taxon>
        <taxon>Kordia</taxon>
    </lineage>
</organism>
<comment type="caution">
    <text evidence="4">The sequence shown here is derived from an EMBL/GenBank/DDBJ whole genome shotgun (WGS) entry which is preliminary data.</text>
</comment>
<sequence length="132" mass="14610">MRIQVKDFMSSPVITATGENSVQEIRTFMKEKGIHAIPIVSYSKDTTPVEMIIRGIVTATDINKEVHNNAIVEHVMTSSSVHVVHINSSAQAAAKMMLRHKVHHIVAMHEGKIEGMVSSLDFVKLVAEHSLE</sequence>
<dbReference type="InterPro" id="IPR051257">
    <property type="entry name" value="Diverse_CBS-Domain"/>
</dbReference>
<name>A0ABR7Q4I6_9FLAO</name>
<dbReference type="Gene3D" id="3.10.580.10">
    <property type="entry name" value="CBS-domain"/>
    <property type="match status" value="1"/>
</dbReference>
<dbReference type="SMART" id="SM00116">
    <property type="entry name" value="CBS"/>
    <property type="match status" value="2"/>
</dbReference>
<dbReference type="Pfam" id="PF00571">
    <property type="entry name" value="CBS"/>
    <property type="match status" value="2"/>
</dbReference>
<evidence type="ECO:0000313" key="5">
    <source>
        <dbReference type="Proteomes" id="UP000619238"/>
    </source>
</evidence>
<dbReference type="Proteomes" id="UP000619238">
    <property type="component" value="Unassembled WGS sequence"/>
</dbReference>
<gene>
    <name evidence="4" type="ORF">H2O64_02255</name>
</gene>
<feature type="domain" description="CBS" evidence="3">
    <location>
        <begin position="9"/>
        <end position="73"/>
    </location>
</feature>
<dbReference type="SUPFAM" id="SSF54631">
    <property type="entry name" value="CBS-domain pair"/>
    <property type="match status" value="1"/>
</dbReference>
<dbReference type="PANTHER" id="PTHR43080">
    <property type="entry name" value="CBS DOMAIN-CONTAINING PROTEIN CBSX3, MITOCHONDRIAL"/>
    <property type="match status" value="1"/>
</dbReference>
<reference evidence="4 5" key="1">
    <citation type="submission" date="2020-07" db="EMBL/GenBank/DDBJ databases">
        <title>Description of Kordia aestuariivivens sp. nov., isolated from a tidal flat.</title>
        <authorList>
            <person name="Park S."/>
            <person name="Yoon J.-H."/>
        </authorList>
    </citation>
    <scope>NUCLEOTIDE SEQUENCE [LARGE SCALE GENOMIC DNA]</scope>
    <source>
        <strain evidence="4 5">YSTF-M3</strain>
    </source>
</reference>
<proteinExistence type="predicted"/>
<keyword evidence="5" id="KW-1185">Reference proteome</keyword>
<dbReference type="PROSITE" id="PS51371">
    <property type="entry name" value="CBS"/>
    <property type="match status" value="2"/>
</dbReference>
<dbReference type="PANTHER" id="PTHR43080:SF29">
    <property type="entry name" value="OS02G0818000 PROTEIN"/>
    <property type="match status" value="1"/>
</dbReference>
<accession>A0ABR7Q4I6</accession>